<keyword evidence="2" id="KW-0808">Transferase</keyword>
<dbReference type="Proteomes" id="UP000265566">
    <property type="component" value="Chromosome 3"/>
</dbReference>
<dbReference type="Pfam" id="PF02458">
    <property type="entry name" value="Transferase"/>
    <property type="match status" value="1"/>
</dbReference>
<dbReference type="EC" id="2.3.1.162" evidence="2"/>
<name>A0A396IR48_MEDTR</name>
<comment type="caution">
    <text evidence="2">The sequence shown here is derived from an EMBL/GenBank/DDBJ whole genome shotgun (WGS) entry which is preliminary data.</text>
</comment>
<organism evidence="2 3">
    <name type="scientific">Medicago truncatula</name>
    <name type="common">Barrel medic</name>
    <name type="synonym">Medicago tribuloides</name>
    <dbReference type="NCBI Taxonomy" id="3880"/>
    <lineage>
        <taxon>Eukaryota</taxon>
        <taxon>Viridiplantae</taxon>
        <taxon>Streptophyta</taxon>
        <taxon>Embryophyta</taxon>
        <taxon>Tracheophyta</taxon>
        <taxon>Spermatophyta</taxon>
        <taxon>Magnoliopsida</taxon>
        <taxon>eudicotyledons</taxon>
        <taxon>Gunneridae</taxon>
        <taxon>Pentapetalae</taxon>
        <taxon>rosids</taxon>
        <taxon>fabids</taxon>
        <taxon>Fabales</taxon>
        <taxon>Fabaceae</taxon>
        <taxon>Papilionoideae</taxon>
        <taxon>50 kb inversion clade</taxon>
        <taxon>NPAAA clade</taxon>
        <taxon>Hologalegina</taxon>
        <taxon>IRL clade</taxon>
        <taxon>Trifolieae</taxon>
        <taxon>Medicago</taxon>
    </lineage>
</organism>
<sequence>MKSNTTSYNSISIFFPQATKTINKSLRLAGRMVKHADDGKLRVNCNPNAENYGVPFLEASANCTLSSINYLDNTDTEIAKQLVLNPEDKTYPLVFKVTKFRCGGFTIGMGVLHAICDGVGASQLFKAIIELARGRNEPSTIPVWERERLIGSITKQPFPESPMNKESVAFSPFLNQDNTTVMKKYCFNVEGEMLTKLKLSLMKESGGIRFTTFESIAGYVWRSRARALKLNNNGETVLTIVAGIRRKLKDFEPLPNGYYGNSCVDANTVLKVSELDERPLYEIINLIRETKNIASTTDFIKNSINTLETNYKEESRMLSTGAVTVLTEWKHLGFLDGNVDFGGHEAVNLVPAPCNLFASMEMSIFTPPNKFDNDDPSMKGGIKIFTTLPVAAMPKFKEEIEALRFLS</sequence>
<evidence type="ECO:0000256" key="1">
    <source>
        <dbReference type="ARBA" id="ARBA00009861"/>
    </source>
</evidence>
<dbReference type="AlphaFoldDB" id="A0A396IR48"/>
<dbReference type="PANTHER" id="PTHR31147">
    <property type="entry name" value="ACYL TRANSFERASE 4"/>
    <property type="match status" value="1"/>
</dbReference>
<dbReference type="GO" id="GO:0050638">
    <property type="term" value="F:taxadien-5-alpha-ol O-acetyltransferase activity"/>
    <property type="evidence" value="ECO:0007669"/>
    <property type="project" value="UniProtKB-EC"/>
</dbReference>
<dbReference type="EMBL" id="PSQE01000003">
    <property type="protein sequence ID" value="RHN67810.1"/>
    <property type="molecule type" value="Genomic_DNA"/>
</dbReference>
<protein>
    <submittedName>
        <fullName evidence="2">Putative taxadien-5-alpha-ol O-acetyltransferase</fullName>
        <ecNumber evidence="2">2.3.1.162</ecNumber>
    </submittedName>
</protein>
<evidence type="ECO:0000313" key="3">
    <source>
        <dbReference type="Proteomes" id="UP000265566"/>
    </source>
</evidence>
<dbReference type="Gene3D" id="3.30.559.10">
    <property type="entry name" value="Chloramphenicol acetyltransferase-like domain"/>
    <property type="match status" value="2"/>
</dbReference>
<proteinExistence type="inferred from homology"/>
<dbReference type="Gramene" id="rna16046">
    <property type="protein sequence ID" value="RHN67810.1"/>
    <property type="gene ID" value="gene16046"/>
</dbReference>
<reference evidence="3" key="1">
    <citation type="journal article" date="2018" name="Nat. Plants">
        <title>Whole-genome landscape of Medicago truncatula symbiotic genes.</title>
        <authorList>
            <person name="Pecrix Y."/>
            <person name="Staton S.E."/>
            <person name="Sallet E."/>
            <person name="Lelandais-Briere C."/>
            <person name="Moreau S."/>
            <person name="Carrere S."/>
            <person name="Blein T."/>
            <person name="Jardinaud M.F."/>
            <person name="Latrasse D."/>
            <person name="Zouine M."/>
            <person name="Zahm M."/>
            <person name="Kreplak J."/>
            <person name="Mayjonade B."/>
            <person name="Satge C."/>
            <person name="Perez M."/>
            <person name="Cauet S."/>
            <person name="Marande W."/>
            <person name="Chantry-Darmon C."/>
            <person name="Lopez-Roques C."/>
            <person name="Bouchez O."/>
            <person name="Berard A."/>
            <person name="Debelle F."/>
            <person name="Munos S."/>
            <person name="Bendahmane A."/>
            <person name="Berges H."/>
            <person name="Niebel A."/>
            <person name="Buitink J."/>
            <person name="Frugier F."/>
            <person name="Benhamed M."/>
            <person name="Crespi M."/>
            <person name="Gouzy J."/>
            <person name="Gamas P."/>
        </authorList>
    </citation>
    <scope>NUCLEOTIDE SEQUENCE [LARGE SCALE GENOMIC DNA]</scope>
    <source>
        <strain evidence="3">cv. Jemalong A17</strain>
    </source>
</reference>
<gene>
    <name evidence="2" type="ORF">MtrunA17_Chr3g0106761</name>
</gene>
<comment type="similarity">
    <text evidence="1">Belongs to the plant acyltransferase family.</text>
</comment>
<keyword evidence="2" id="KW-0012">Acyltransferase</keyword>
<dbReference type="InterPro" id="IPR050898">
    <property type="entry name" value="Plant_acyltransferase"/>
</dbReference>
<evidence type="ECO:0000313" key="2">
    <source>
        <dbReference type="EMBL" id="RHN67810.1"/>
    </source>
</evidence>
<dbReference type="PANTHER" id="PTHR31147:SF25">
    <property type="entry name" value="HXXXD-TYPE ACYL-TRANSFERASE FAMILY PROTEIN"/>
    <property type="match status" value="1"/>
</dbReference>
<dbReference type="InterPro" id="IPR023213">
    <property type="entry name" value="CAT-like_dom_sf"/>
</dbReference>
<accession>A0A396IR48</accession>